<feature type="domain" description="KOW" evidence="6">
    <location>
        <begin position="91"/>
        <end position="114"/>
    </location>
</feature>
<evidence type="ECO:0000256" key="3">
    <source>
        <dbReference type="ARBA" id="ARBA00023274"/>
    </source>
</evidence>
<keyword evidence="3 4" id="KW-0687">Ribonucleoprotein</keyword>
<evidence type="ECO:0000256" key="4">
    <source>
        <dbReference type="RuleBase" id="RU000575"/>
    </source>
</evidence>
<protein>
    <recommendedName>
        <fullName evidence="4">60S ribosomal protein L27</fullName>
    </recommendedName>
</protein>
<evidence type="ECO:0000313" key="8">
    <source>
        <dbReference type="Proteomes" id="UP001367508"/>
    </source>
</evidence>
<keyword evidence="5" id="KW-1133">Transmembrane helix</keyword>
<evidence type="ECO:0000256" key="5">
    <source>
        <dbReference type="SAM" id="Phobius"/>
    </source>
</evidence>
<evidence type="ECO:0000256" key="1">
    <source>
        <dbReference type="ARBA" id="ARBA00009124"/>
    </source>
</evidence>
<dbReference type="Pfam" id="PF01777">
    <property type="entry name" value="Ribosomal_L27e"/>
    <property type="match status" value="1"/>
</dbReference>
<gene>
    <name evidence="7" type="ORF">VNO77_01559</name>
</gene>
<dbReference type="InterPro" id="IPR041991">
    <property type="entry name" value="Ribosomal_eL27_KOW"/>
</dbReference>
<evidence type="ECO:0000259" key="6">
    <source>
        <dbReference type="Pfam" id="PF00467"/>
    </source>
</evidence>
<dbReference type="InterPro" id="IPR008991">
    <property type="entry name" value="Translation_prot_SH3-like_sf"/>
</dbReference>
<dbReference type="Pfam" id="PF00467">
    <property type="entry name" value="KOW"/>
    <property type="match status" value="1"/>
</dbReference>
<dbReference type="FunFam" id="2.30.30.770:FF:000001">
    <property type="entry name" value="60S ribosomal protein L27"/>
    <property type="match status" value="1"/>
</dbReference>
<dbReference type="InterPro" id="IPR001141">
    <property type="entry name" value="Ribosomal_eL27"/>
</dbReference>
<keyword evidence="5" id="KW-0812">Transmembrane</keyword>
<keyword evidence="2 4" id="KW-0689">Ribosomal protein</keyword>
<dbReference type="PROSITE" id="PS01107">
    <property type="entry name" value="RIBOSOMAL_L27E"/>
    <property type="match status" value="1"/>
</dbReference>
<sequence>MRGDVGFPILPLYFFYSVLVLEFCTAFPRRRCLVWFANASIASVFVKRGIGNYVFDPARDWLGLVGTKGKEAESKAEPKKEKMVKFLKANKAVIVLQGRYAGRKAVIVRAFDEGTRERPYGHCLVAGIKKYPSKVIKKDSAKKTAKKSRVKAFVKLVNYQHLMPTRYTLDVDLKDAVTPDILSSKDKKVTALKETKKRFEERFKTGKNRWFFTKLRF</sequence>
<name>A0AAN9RAD3_CANGL</name>
<dbReference type="GO" id="GO:0005840">
    <property type="term" value="C:ribosome"/>
    <property type="evidence" value="ECO:0007669"/>
    <property type="project" value="UniProtKB-KW"/>
</dbReference>
<dbReference type="InterPro" id="IPR038655">
    <property type="entry name" value="Ribosomal_eL27_sf"/>
</dbReference>
<keyword evidence="8" id="KW-1185">Reference proteome</keyword>
<evidence type="ECO:0000313" key="7">
    <source>
        <dbReference type="EMBL" id="KAK7359598.1"/>
    </source>
</evidence>
<accession>A0AAN9RAD3</accession>
<dbReference type="GO" id="GO:1990904">
    <property type="term" value="C:ribonucleoprotein complex"/>
    <property type="evidence" value="ECO:0007669"/>
    <property type="project" value="UniProtKB-KW"/>
</dbReference>
<dbReference type="GO" id="GO:0006412">
    <property type="term" value="P:translation"/>
    <property type="evidence" value="ECO:0007669"/>
    <property type="project" value="InterPro"/>
</dbReference>
<dbReference type="PANTHER" id="PTHR10497">
    <property type="entry name" value="60S RIBOSOMAL PROTEIN L27"/>
    <property type="match status" value="1"/>
</dbReference>
<dbReference type="AlphaFoldDB" id="A0AAN9RAD3"/>
<dbReference type="InterPro" id="IPR005824">
    <property type="entry name" value="KOW"/>
</dbReference>
<dbReference type="Proteomes" id="UP001367508">
    <property type="component" value="Unassembled WGS sequence"/>
</dbReference>
<dbReference type="CDD" id="cd06090">
    <property type="entry name" value="KOW_RPL27"/>
    <property type="match status" value="1"/>
</dbReference>
<dbReference type="SUPFAM" id="SSF50104">
    <property type="entry name" value="Translation proteins SH3-like domain"/>
    <property type="match status" value="1"/>
</dbReference>
<organism evidence="7 8">
    <name type="scientific">Canavalia gladiata</name>
    <name type="common">Sword bean</name>
    <name type="synonym">Dolichos gladiatus</name>
    <dbReference type="NCBI Taxonomy" id="3824"/>
    <lineage>
        <taxon>Eukaryota</taxon>
        <taxon>Viridiplantae</taxon>
        <taxon>Streptophyta</taxon>
        <taxon>Embryophyta</taxon>
        <taxon>Tracheophyta</taxon>
        <taxon>Spermatophyta</taxon>
        <taxon>Magnoliopsida</taxon>
        <taxon>eudicotyledons</taxon>
        <taxon>Gunneridae</taxon>
        <taxon>Pentapetalae</taxon>
        <taxon>rosids</taxon>
        <taxon>fabids</taxon>
        <taxon>Fabales</taxon>
        <taxon>Fabaceae</taxon>
        <taxon>Papilionoideae</taxon>
        <taxon>50 kb inversion clade</taxon>
        <taxon>NPAAA clade</taxon>
        <taxon>indigoferoid/millettioid clade</taxon>
        <taxon>Phaseoleae</taxon>
        <taxon>Canavalia</taxon>
    </lineage>
</organism>
<reference evidence="7 8" key="1">
    <citation type="submission" date="2024-01" db="EMBL/GenBank/DDBJ databases">
        <title>The genomes of 5 underutilized Papilionoideae crops provide insights into root nodulation and disease resistanc.</title>
        <authorList>
            <person name="Jiang F."/>
        </authorList>
    </citation>
    <scope>NUCLEOTIDE SEQUENCE [LARGE SCALE GENOMIC DNA]</scope>
    <source>
        <strain evidence="7">LVBAO_FW01</strain>
        <tissue evidence="7">Leaves</tissue>
    </source>
</reference>
<evidence type="ECO:0000256" key="2">
    <source>
        <dbReference type="ARBA" id="ARBA00022980"/>
    </source>
</evidence>
<dbReference type="InterPro" id="IPR018262">
    <property type="entry name" value="Ribosomal_eL27_CS"/>
</dbReference>
<proteinExistence type="inferred from homology"/>
<dbReference type="GO" id="GO:0003735">
    <property type="term" value="F:structural constituent of ribosome"/>
    <property type="evidence" value="ECO:0007669"/>
    <property type="project" value="InterPro"/>
</dbReference>
<dbReference type="EMBL" id="JAYMYQ010000001">
    <property type="protein sequence ID" value="KAK7359598.1"/>
    <property type="molecule type" value="Genomic_DNA"/>
</dbReference>
<feature type="transmembrane region" description="Helical" evidence="5">
    <location>
        <begin position="6"/>
        <end position="27"/>
    </location>
</feature>
<dbReference type="Gene3D" id="2.30.30.770">
    <property type="match status" value="1"/>
</dbReference>
<comment type="similarity">
    <text evidence="1 4">Belongs to the eukaryotic ribosomal protein eL27 family.</text>
</comment>
<comment type="caution">
    <text evidence="7">The sequence shown here is derived from an EMBL/GenBank/DDBJ whole genome shotgun (WGS) entry which is preliminary data.</text>
</comment>
<keyword evidence="5" id="KW-0472">Membrane</keyword>